<reference evidence="2 3" key="1">
    <citation type="submission" date="2016-11" db="EMBL/GenBank/DDBJ databases">
        <authorList>
            <person name="Jaros S."/>
            <person name="Januszkiewicz K."/>
            <person name="Wedrychowicz H."/>
        </authorList>
    </citation>
    <scope>NUCLEOTIDE SEQUENCE [LARGE SCALE GENOMIC DNA]</scope>
    <source>
        <strain evidence="2 3">DSM 15970</strain>
    </source>
</reference>
<dbReference type="PIRSF" id="PIRSF003203">
    <property type="entry name" value="AzlD"/>
    <property type="match status" value="1"/>
</dbReference>
<dbReference type="RefSeq" id="WP_073992939.1">
    <property type="nucleotide sequence ID" value="NZ_FQYT01000005.1"/>
</dbReference>
<keyword evidence="3" id="KW-1185">Reference proteome</keyword>
<evidence type="ECO:0000256" key="1">
    <source>
        <dbReference type="SAM" id="Phobius"/>
    </source>
</evidence>
<gene>
    <name evidence="2" type="ORF">SAMN02745691_00672</name>
</gene>
<dbReference type="InterPro" id="IPR008407">
    <property type="entry name" value="Brnchd-chn_aa_trnsp_AzlD"/>
</dbReference>
<feature type="transmembrane region" description="Helical" evidence="1">
    <location>
        <begin position="91"/>
        <end position="109"/>
    </location>
</feature>
<sequence length="110" mass="12386">MEHNIQPLLYVILVAVITFLTRAFPFALFGGKRKVPSPVLYLGRILPPAVMCILVIYCLRNVNFSSVSSFLPQIISVVIVALLHLWKRNNLLSIGVGTIVYMILIQFVFI</sequence>
<proteinExistence type="predicted"/>
<protein>
    <submittedName>
        <fullName evidence="2">Branched-chain amino acid transport protein AzlD</fullName>
    </submittedName>
</protein>
<organism evidence="2 3">
    <name type="scientific">Parasporobacterium paucivorans DSM 15970</name>
    <dbReference type="NCBI Taxonomy" id="1122934"/>
    <lineage>
        <taxon>Bacteria</taxon>
        <taxon>Bacillati</taxon>
        <taxon>Bacillota</taxon>
        <taxon>Clostridia</taxon>
        <taxon>Lachnospirales</taxon>
        <taxon>Lachnospiraceae</taxon>
        <taxon>Parasporobacterium</taxon>
    </lineage>
</organism>
<dbReference type="STRING" id="1122934.SAMN02745691_00672"/>
<keyword evidence="1" id="KW-1133">Transmembrane helix</keyword>
<dbReference type="EMBL" id="FQYT01000005">
    <property type="protein sequence ID" value="SHI68427.1"/>
    <property type="molecule type" value="Genomic_DNA"/>
</dbReference>
<evidence type="ECO:0000313" key="2">
    <source>
        <dbReference type="EMBL" id="SHI68427.1"/>
    </source>
</evidence>
<feature type="transmembrane region" description="Helical" evidence="1">
    <location>
        <begin position="7"/>
        <end position="29"/>
    </location>
</feature>
<keyword evidence="1" id="KW-0812">Transmembrane</keyword>
<evidence type="ECO:0000313" key="3">
    <source>
        <dbReference type="Proteomes" id="UP000184342"/>
    </source>
</evidence>
<keyword evidence="1" id="KW-0472">Membrane</keyword>
<feature type="transmembrane region" description="Helical" evidence="1">
    <location>
        <begin position="41"/>
        <end position="59"/>
    </location>
</feature>
<dbReference type="AlphaFoldDB" id="A0A1M6D597"/>
<dbReference type="OrthoDB" id="308265at2"/>
<feature type="transmembrane region" description="Helical" evidence="1">
    <location>
        <begin position="66"/>
        <end position="85"/>
    </location>
</feature>
<dbReference type="Proteomes" id="UP000184342">
    <property type="component" value="Unassembled WGS sequence"/>
</dbReference>
<accession>A0A1M6D597</accession>
<name>A0A1M6D597_9FIRM</name>
<dbReference type="Pfam" id="PF05437">
    <property type="entry name" value="AzlD"/>
    <property type="match status" value="1"/>
</dbReference>